<comment type="subcellular location">
    <subcellularLocation>
        <location evidence="1">Nucleus</location>
    </subcellularLocation>
</comment>
<dbReference type="EMBL" id="KQ965781">
    <property type="protein sequence ID" value="KXS13182.1"/>
    <property type="molecule type" value="Genomic_DNA"/>
</dbReference>
<dbReference type="FunFam" id="3.30.70.330:FF:000405">
    <property type="entry name" value="polyadenylate-binding protein RBP45"/>
    <property type="match status" value="1"/>
</dbReference>
<comment type="function">
    <text evidence="5">Heterogeneous nuclear ribonucleoprotein (hnRNP)-protein binding the poly(A) tail of mRNA and probably involved in some steps of pre-mRNA maturation.</text>
</comment>
<feature type="domain" description="RRM" evidence="10">
    <location>
        <begin position="118"/>
        <end position="197"/>
    </location>
</feature>
<evidence type="ECO:0000313" key="11">
    <source>
        <dbReference type="EMBL" id="KXS13182.1"/>
    </source>
</evidence>
<dbReference type="GO" id="GO:0005634">
    <property type="term" value="C:nucleus"/>
    <property type="evidence" value="ECO:0007669"/>
    <property type="project" value="UniProtKB-SubCell"/>
</dbReference>
<feature type="domain" description="RRM" evidence="10">
    <location>
        <begin position="16"/>
        <end position="96"/>
    </location>
</feature>
<evidence type="ECO:0000256" key="8">
    <source>
        <dbReference type="PROSITE-ProRule" id="PRU00176"/>
    </source>
</evidence>
<dbReference type="PANTHER" id="PTHR47640">
    <property type="entry name" value="TRNA SELENOCYSTEINE 1-ASSOCIATED PROTEIN 1-RELATED-RELATED"/>
    <property type="match status" value="1"/>
</dbReference>
<keyword evidence="12" id="KW-1185">Reference proteome</keyword>
<dbReference type="PANTHER" id="PTHR47640:SF10">
    <property type="entry name" value="TRNA SELENOCYSTEINE 1-ASSOCIATED PROTEIN 1-RELATED"/>
    <property type="match status" value="1"/>
</dbReference>
<keyword evidence="3 8" id="KW-0694">RNA-binding</keyword>
<dbReference type="InterPro" id="IPR012677">
    <property type="entry name" value="Nucleotide-bd_a/b_plait_sf"/>
</dbReference>
<sequence>MSWDSYGQAGQPDTRTSLWMGELEPWMDENFLRNTWYSLGENVQIKMIRDKFTGGLANYCFIEFTNNPSALNALAKYQNQVIPGANKIFRLNWASGGGGTGAGGAMERPGMMDQGPEYSIFVGDLAPEVTDYMLMNLFASHYQSVKSAKVVTDPLTNASRGYGFVRFRDENEQMRALNEMQGVFCGSRAMRISMATPKNKDLARVGTGMTTGTSFGSSTGSYTPQPMPAQPLPQSTSSSIYNPFTDPNNTTVFVGGLSATVSEEELRQFFGPYGSITYTKIPPGKGCGFVQFSDRQAAEQAISTMNGYNLGGSRIRLSWGRAHNAPNLGPVSPMPMMPGPIPVGPAYPAAAAPMYPYAYPQPVGGVGMDFVPMFPLVAVPLPPEDPTQPLDVRRANEQFVNEKEGILDRTAVVNGWSAIRTRD</sequence>
<dbReference type="FunFam" id="3.30.70.330:FF:000144">
    <property type="entry name" value="Polyadenylate-binding protein RBP47B"/>
    <property type="match status" value="1"/>
</dbReference>
<dbReference type="GO" id="GO:0003729">
    <property type="term" value="F:mRNA binding"/>
    <property type="evidence" value="ECO:0007669"/>
    <property type="project" value="InterPro"/>
</dbReference>
<evidence type="ECO:0000256" key="5">
    <source>
        <dbReference type="ARBA" id="ARBA00057395"/>
    </source>
</evidence>
<dbReference type="Proteomes" id="UP000070544">
    <property type="component" value="Unassembled WGS sequence"/>
</dbReference>
<evidence type="ECO:0000256" key="1">
    <source>
        <dbReference type="ARBA" id="ARBA00004123"/>
    </source>
</evidence>
<proteinExistence type="inferred from homology"/>
<dbReference type="GO" id="GO:0005829">
    <property type="term" value="C:cytosol"/>
    <property type="evidence" value="ECO:0007669"/>
    <property type="project" value="TreeGrafter"/>
</dbReference>
<dbReference type="CDD" id="cd12346">
    <property type="entry name" value="RRM3_NGR1_NAM8_like"/>
    <property type="match status" value="1"/>
</dbReference>
<evidence type="ECO:0000256" key="3">
    <source>
        <dbReference type="ARBA" id="ARBA00022884"/>
    </source>
</evidence>
<evidence type="ECO:0000259" key="10">
    <source>
        <dbReference type="PROSITE" id="PS50102"/>
    </source>
</evidence>
<dbReference type="SUPFAM" id="SSF54928">
    <property type="entry name" value="RNA-binding domain, RBD"/>
    <property type="match status" value="3"/>
</dbReference>
<dbReference type="PROSITE" id="PS50102">
    <property type="entry name" value="RRM"/>
    <property type="match status" value="3"/>
</dbReference>
<dbReference type="CDD" id="cd12345">
    <property type="entry name" value="RRM2_SECp43_like"/>
    <property type="match status" value="1"/>
</dbReference>
<feature type="domain" description="RRM" evidence="10">
    <location>
        <begin position="250"/>
        <end position="322"/>
    </location>
</feature>
<protein>
    <submittedName>
        <fullName evidence="11">RNA-binding domain-containing protein</fullName>
    </submittedName>
</protein>
<evidence type="ECO:0000256" key="2">
    <source>
        <dbReference type="ARBA" id="ARBA00022737"/>
    </source>
</evidence>
<feature type="region of interest" description="Disordered" evidence="9">
    <location>
        <begin position="215"/>
        <end position="235"/>
    </location>
</feature>
<keyword evidence="2" id="KW-0677">Repeat</keyword>
<dbReference type="STRING" id="1344416.A0A139A8R3"/>
<dbReference type="OMA" id="VRIFKMQ"/>
<accession>A0A139A8R3</accession>
<evidence type="ECO:0000256" key="6">
    <source>
        <dbReference type="ARBA" id="ARBA00061069"/>
    </source>
</evidence>
<evidence type="ECO:0000256" key="9">
    <source>
        <dbReference type="SAM" id="MobiDB-lite"/>
    </source>
</evidence>
<dbReference type="InterPro" id="IPR035979">
    <property type="entry name" value="RBD_domain_sf"/>
</dbReference>
<dbReference type="InterPro" id="IPR000504">
    <property type="entry name" value="RRM_dom"/>
</dbReference>
<dbReference type="InterPro" id="IPR050825">
    <property type="entry name" value="RBM42_RBP45_47-like"/>
</dbReference>
<evidence type="ECO:0000256" key="7">
    <source>
        <dbReference type="ARBA" id="ARBA00063471"/>
    </source>
</evidence>
<comment type="subunit">
    <text evidence="7">Interacts with the poly(A) tail of mRNA in nucleus.</text>
</comment>
<dbReference type="Gene3D" id="3.30.70.330">
    <property type="match status" value="3"/>
</dbReference>
<dbReference type="SMART" id="SM00360">
    <property type="entry name" value="RRM"/>
    <property type="match status" value="3"/>
</dbReference>
<dbReference type="FunFam" id="3.30.70.330:FF:000159">
    <property type="entry name" value="tRNA selenocysteine 1-associated protein 1"/>
    <property type="match status" value="1"/>
</dbReference>
<comment type="similarity">
    <text evidence="6">Belongs to the polyadenylate-binding RBP47 family.</text>
</comment>
<name>A0A139A8R3_GONPJ</name>
<gene>
    <name evidence="11" type="ORF">M427DRAFT_100742</name>
</gene>
<dbReference type="OrthoDB" id="446113at2759"/>
<dbReference type="AlphaFoldDB" id="A0A139A8R3"/>
<dbReference type="Pfam" id="PF00076">
    <property type="entry name" value="RRM_1"/>
    <property type="match status" value="3"/>
</dbReference>
<organism evidence="11 12">
    <name type="scientific">Gonapodya prolifera (strain JEL478)</name>
    <name type="common">Monoblepharis prolifera</name>
    <dbReference type="NCBI Taxonomy" id="1344416"/>
    <lineage>
        <taxon>Eukaryota</taxon>
        <taxon>Fungi</taxon>
        <taxon>Fungi incertae sedis</taxon>
        <taxon>Chytridiomycota</taxon>
        <taxon>Chytridiomycota incertae sedis</taxon>
        <taxon>Monoblepharidomycetes</taxon>
        <taxon>Monoblepharidales</taxon>
        <taxon>Gonapodyaceae</taxon>
        <taxon>Gonapodya</taxon>
    </lineage>
</organism>
<evidence type="ECO:0000256" key="4">
    <source>
        <dbReference type="ARBA" id="ARBA00023242"/>
    </source>
</evidence>
<reference evidence="11 12" key="1">
    <citation type="journal article" date="2015" name="Genome Biol. Evol.">
        <title>Phylogenomic analyses indicate that early fungi evolved digesting cell walls of algal ancestors of land plants.</title>
        <authorList>
            <person name="Chang Y."/>
            <person name="Wang S."/>
            <person name="Sekimoto S."/>
            <person name="Aerts A.L."/>
            <person name="Choi C."/>
            <person name="Clum A."/>
            <person name="LaButti K.M."/>
            <person name="Lindquist E.A."/>
            <person name="Yee Ngan C."/>
            <person name="Ohm R.A."/>
            <person name="Salamov A.A."/>
            <person name="Grigoriev I.V."/>
            <person name="Spatafora J.W."/>
            <person name="Berbee M.L."/>
        </authorList>
    </citation>
    <scope>NUCLEOTIDE SEQUENCE [LARGE SCALE GENOMIC DNA]</scope>
    <source>
        <strain evidence="11 12">JEL478</strain>
    </source>
</reference>
<evidence type="ECO:0000313" key="12">
    <source>
        <dbReference type="Proteomes" id="UP000070544"/>
    </source>
</evidence>
<keyword evidence="4" id="KW-0539">Nucleus</keyword>